<feature type="chain" id="PRO_5029639682" description="DUF1664 domain-containing protein" evidence="2">
    <location>
        <begin position="19"/>
        <end position="222"/>
    </location>
</feature>
<dbReference type="InterPro" id="IPR012458">
    <property type="entry name" value="DUF1664"/>
</dbReference>
<evidence type="ECO:0000256" key="2">
    <source>
        <dbReference type="SAM" id="SignalP"/>
    </source>
</evidence>
<protein>
    <recommendedName>
        <fullName evidence="3">DUF1664 domain-containing protein</fullName>
    </recommendedName>
</protein>
<keyword evidence="2" id="KW-0732">Signal</keyword>
<keyword evidence="1" id="KW-0472">Membrane</keyword>
<dbReference type="OMA" id="CTSARLF"/>
<sequence>MAMLAGMGLSRIVILAGAGYTGTVLMKNGKLSDVLAELQGLLKKMERSGDESADPVQENIALQIKRLTNEVLNMKSRQITVVNGGGSGLDIISYLPTVAAVGAVGYGYMWWKGISFSDMMYVTKRNMDKAVTNLTGHLTQVSDALASAKKHLTQRIQCVDDQVKLQIELSRKTGEKVDNVQRELYQVGCSVTDIQPIVYSLNFANAGVAYLIMERGQLCQIF</sequence>
<feature type="transmembrane region" description="Helical" evidence="1">
    <location>
        <begin position="91"/>
        <end position="111"/>
    </location>
</feature>
<dbReference type="PANTHER" id="PTHR46667">
    <property type="entry name" value="OS05G0182700 PROTEIN"/>
    <property type="match status" value="1"/>
</dbReference>
<dbReference type="Gramene" id="Kaladp0024s0129.1.v1.1">
    <property type="protein sequence ID" value="Kaladp0024s0129.1.v1.1"/>
    <property type="gene ID" value="Kaladp0024s0129.v1.1"/>
</dbReference>
<organism evidence="4 5">
    <name type="scientific">Kalanchoe fedtschenkoi</name>
    <name type="common">Lavender scallops</name>
    <name type="synonym">South American air plant</name>
    <dbReference type="NCBI Taxonomy" id="63787"/>
    <lineage>
        <taxon>Eukaryota</taxon>
        <taxon>Viridiplantae</taxon>
        <taxon>Streptophyta</taxon>
        <taxon>Embryophyta</taxon>
        <taxon>Tracheophyta</taxon>
        <taxon>Spermatophyta</taxon>
        <taxon>Magnoliopsida</taxon>
        <taxon>eudicotyledons</taxon>
        <taxon>Gunneridae</taxon>
        <taxon>Pentapetalae</taxon>
        <taxon>Saxifragales</taxon>
        <taxon>Crassulaceae</taxon>
        <taxon>Kalanchoe</taxon>
    </lineage>
</organism>
<feature type="signal peptide" evidence="2">
    <location>
        <begin position="1"/>
        <end position="18"/>
    </location>
</feature>
<dbReference type="Pfam" id="PF07889">
    <property type="entry name" value="DUF1664"/>
    <property type="match status" value="1"/>
</dbReference>
<feature type="domain" description="DUF1664" evidence="3">
    <location>
        <begin position="95"/>
        <end position="202"/>
    </location>
</feature>
<keyword evidence="5" id="KW-1185">Reference proteome</keyword>
<evidence type="ECO:0000313" key="4">
    <source>
        <dbReference type="EnsemblPlants" id="Kaladp0024s0129.1.v1.1"/>
    </source>
</evidence>
<name>A0A7N0T5N5_KALFE</name>
<dbReference type="EnsemblPlants" id="Kaladp0024s0129.1.v1.1">
    <property type="protein sequence ID" value="Kaladp0024s0129.1.v1.1"/>
    <property type="gene ID" value="Kaladp0024s0129.v1.1"/>
</dbReference>
<dbReference type="AlphaFoldDB" id="A0A7N0T5N5"/>
<evidence type="ECO:0000313" key="5">
    <source>
        <dbReference type="Proteomes" id="UP000594263"/>
    </source>
</evidence>
<dbReference type="PANTHER" id="PTHR46667:SF6">
    <property type="entry name" value="OS01G0185100 PROTEIN"/>
    <property type="match status" value="1"/>
</dbReference>
<reference evidence="4" key="1">
    <citation type="submission" date="2021-01" db="UniProtKB">
        <authorList>
            <consortium name="EnsemblPlants"/>
        </authorList>
    </citation>
    <scope>IDENTIFICATION</scope>
</reference>
<accession>A0A7N0T5N5</accession>
<proteinExistence type="predicted"/>
<evidence type="ECO:0000256" key="1">
    <source>
        <dbReference type="SAM" id="Phobius"/>
    </source>
</evidence>
<evidence type="ECO:0000259" key="3">
    <source>
        <dbReference type="Pfam" id="PF07889"/>
    </source>
</evidence>
<keyword evidence="1" id="KW-1133">Transmembrane helix</keyword>
<dbReference type="Proteomes" id="UP000594263">
    <property type="component" value="Unplaced"/>
</dbReference>
<keyword evidence="1" id="KW-0812">Transmembrane</keyword>